<protein>
    <submittedName>
        <fullName evidence="1">Uncharacterized protein</fullName>
    </submittedName>
</protein>
<sequence>MFSFNVWVGIIGDCLIGHFLPQWLNEERYLRFLWDNLPMLLDIVPLQQHQKMWFMHDGLPAHFLLRGLQIRLSSKGKPQLVHNGYLFSVHLYQGDKDNAQHGTICGLWSDYLPPTKAKTGLIPGRFTPEFSHVGIVPDNAAGRLIFSKSSHFSSPFILALLHT</sequence>
<proteinExistence type="predicted"/>
<reference evidence="1 2" key="1">
    <citation type="submission" date="2023-02" db="EMBL/GenBank/DDBJ databases">
        <title>LHISI_Scaffold_Assembly.</title>
        <authorList>
            <person name="Stuart O.P."/>
            <person name="Cleave R."/>
            <person name="Magrath M.J.L."/>
            <person name="Mikheyev A.S."/>
        </authorList>
    </citation>
    <scope>NUCLEOTIDE SEQUENCE [LARGE SCALE GENOMIC DNA]</scope>
    <source>
        <strain evidence="1">Daus_M_001</strain>
        <tissue evidence="1">Leg muscle</tissue>
    </source>
</reference>
<dbReference type="Proteomes" id="UP001159363">
    <property type="component" value="Chromosome 8"/>
</dbReference>
<accession>A0ABQ9GSJ3</accession>
<name>A0ABQ9GSJ3_9NEOP</name>
<evidence type="ECO:0000313" key="2">
    <source>
        <dbReference type="Proteomes" id="UP001159363"/>
    </source>
</evidence>
<organism evidence="1 2">
    <name type="scientific">Dryococelus australis</name>
    <dbReference type="NCBI Taxonomy" id="614101"/>
    <lineage>
        <taxon>Eukaryota</taxon>
        <taxon>Metazoa</taxon>
        <taxon>Ecdysozoa</taxon>
        <taxon>Arthropoda</taxon>
        <taxon>Hexapoda</taxon>
        <taxon>Insecta</taxon>
        <taxon>Pterygota</taxon>
        <taxon>Neoptera</taxon>
        <taxon>Polyneoptera</taxon>
        <taxon>Phasmatodea</taxon>
        <taxon>Verophasmatodea</taxon>
        <taxon>Anareolatae</taxon>
        <taxon>Phasmatidae</taxon>
        <taxon>Eurycanthinae</taxon>
        <taxon>Dryococelus</taxon>
    </lineage>
</organism>
<evidence type="ECO:0000313" key="1">
    <source>
        <dbReference type="EMBL" id="KAJ8874964.1"/>
    </source>
</evidence>
<keyword evidence="2" id="KW-1185">Reference proteome</keyword>
<dbReference type="EMBL" id="JARBHB010000009">
    <property type="protein sequence ID" value="KAJ8874964.1"/>
    <property type="molecule type" value="Genomic_DNA"/>
</dbReference>
<gene>
    <name evidence="1" type="ORF">PR048_022854</name>
</gene>
<comment type="caution">
    <text evidence="1">The sequence shown here is derived from an EMBL/GenBank/DDBJ whole genome shotgun (WGS) entry which is preliminary data.</text>
</comment>